<dbReference type="Pfam" id="PF13186">
    <property type="entry name" value="SPASM"/>
    <property type="match status" value="1"/>
</dbReference>
<dbReference type="OrthoDB" id="9772409at2"/>
<feature type="domain" description="4Fe4S-binding SPASM" evidence="8">
    <location>
        <begin position="248"/>
        <end position="315"/>
    </location>
</feature>
<dbReference type="InterPro" id="IPR013785">
    <property type="entry name" value="Aldolase_TIM"/>
</dbReference>
<dbReference type="SFLD" id="SFLDG01067">
    <property type="entry name" value="SPASM/twitch_domain_containing"/>
    <property type="match status" value="1"/>
</dbReference>
<evidence type="ECO:0000256" key="3">
    <source>
        <dbReference type="ARBA" id="ARBA00022691"/>
    </source>
</evidence>
<organism evidence="9 10">
    <name type="scientific">Syntrophus gentianae</name>
    <dbReference type="NCBI Taxonomy" id="43775"/>
    <lineage>
        <taxon>Bacteria</taxon>
        <taxon>Pseudomonadati</taxon>
        <taxon>Thermodesulfobacteriota</taxon>
        <taxon>Syntrophia</taxon>
        <taxon>Syntrophales</taxon>
        <taxon>Syntrophaceae</taxon>
        <taxon>Syntrophus</taxon>
    </lineage>
</organism>
<proteinExistence type="predicted"/>
<comment type="cofactor">
    <cofactor evidence="1">
        <name>[4Fe-4S] cluster</name>
        <dbReference type="ChEBI" id="CHEBI:49883"/>
    </cofactor>
</comment>
<reference evidence="9 10" key="1">
    <citation type="submission" date="2016-10" db="EMBL/GenBank/DDBJ databases">
        <authorList>
            <person name="de Groot N.N."/>
        </authorList>
    </citation>
    <scope>NUCLEOTIDE SEQUENCE [LARGE SCALE GENOMIC DNA]</scope>
    <source>
        <strain evidence="9 10">DSM 8423</strain>
    </source>
</reference>
<keyword evidence="3" id="KW-0949">S-adenosyl-L-methionine</keyword>
<dbReference type="STRING" id="43775.SAMN04489760_109108"/>
<gene>
    <name evidence="9" type="ORF">SAMN04489760_109108</name>
</gene>
<dbReference type="GO" id="GO:0051536">
    <property type="term" value="F:iron-sulfur cluster binding"/>
    <property type="evidence" value="ECO:0007669"/>
    <property type="project" value="UniProtKB-KW"/>
</dbReference>
<dbReference type="InterPro" id="IPR058240">
    <property type="entry name" value="rSAM_sf"/>
</dbReference>
<name>A0A1H7X8W0_9BACT</name>
<dbReference type="Proteomes" id="UP000198744">
    <property type="component" value="Unassembled WGS sequence"/>
</dbReference>
<dbReference type="AlphaFoldDB" id="A0A1H7X8W0"/>
<dbReference type="InterPro" id="IPR023885">
    <property type="entry name" value="4Fe4S-binding_SPASM_dom"/>
</dbReference>
<evidence type="ECO:0000256" key="5">
    <source>
        <dbReference type="ARBA" id="ARBA00023004"/>
    </source>
</evidence>
<dbReference type="Pfam" id="PF04055">
    <property type="entry name" value="Radical_SAM"/>
    <property type="match status" value="1"/>
</dbReference>
<sequence length="327" mass="38700">MNEDLLAGFSALKSVLRQTFTREYVPGIIAIGLTNVCNLSCPLCITGLKRQQKSRQFMTYELFTSIIDKIRDFEGLVQLYKWGESLLHKDFINILEYCNVYDLNTEISSNLSLPNIDEKLEAMVRFRLKHLIVSFDGINQEDYSRYRIGGDFNLVLCNLNKLSNYKKAYKSIYPVISLQYLRNKYTTNQIEVIAENYKKWGADRYYSCDMTTVFKDRDTARAFQWFSEEEIARRKYLDVNFSMLGKKCPFLYYYLIVEQDGSIPPCCWCTDPADDFFQWDNTMTIKQMYNTEKFKRARRMFQDRKAEETLVCNDCSIFLTYMMQKNK</sequence>
<feature type="domain" description="Radical SAM core" evidence="7">
    <location>
        <begin position="33"/>
        <end position="166"/>
    </location>
</feature>
<keyword evidence="10" id="KW-1185">Reference proteome</keyword>
<evidence type="ECO:0000259" key="7">
    <source>
        <dbReference type="Pfam" id="PF04055"/>
    </source>
</evidence>
<dbReference type="SUPFAM" id="SSF102114">
    <property type="entry name" value="Radical SAM enzymes"/>
    <property type="match status" value="1"/>
</dbReference>
<dbReference type="InterPro" id="IPR007197">
    <property type="entry name" value="rSAM"/>
</dbReference>
<evidence type="ECO:0000256" key="6">
    <source>
        <dbReference type="ARBA" id="ARBA00023014"/>
    </source>
</evidence>
<dbReference type="PANTHER" id="PTHR11228:SF7">
    <property type="entry name" value="PQQA PEPTIDE CYCLASE"/>
    <property type="match status" value="1"/>
</dbReference>
<evidence type="ECO:0000256" key="1">
    <source>
        <dbReference type="ARBA" id="ARBA00001966"/>
    </source>
</evidence>
<dbReference type="InterPro" id="IPR050377">
    <property type="entry name" value="Radical_SAM_PqqE_MftC-like"/>
</dbReference>
<evidence type="ECO:0000256" key="4">
    <source>
        <dbReference type="ARBA" id="ARBA00022723"/>
    </source>
</evidence>
<keyword evidence="5" id="KW-0408">Iron</keyword>
<dbReference type="SFLD" id="SFLDS00029">
    <property type="entry name" value="Radical_SAM"/>
    <property type="match status" value="1"/>
</dbReference>
<evidence type="ECO:0000259" key="8">
    <source>
        <dbReference type="Pfam" id="PF13186"/>
    </source>
</evidence>
<dbReference type="SFLD" id="SFLDG01387">
    <property type="entry name" value="BtrN-like_SPASM_domain_contain"/>
    <property type="match status" value="1"/>
</dbReference>
<keyword evidence="4" id="KW-0479">Metal-binding</keyword>
<dbReference type="EMBL" id="FOBS01000009">
    <property type="protein sequence ID" value="SEM29617.1"/>
    <property type="molecule type" value="Genomic_DNA"/>
</dbReference>
<dbReference type="GO" id="GO:0003824">
    <property type="term" value="F:catalytic activity"/>
    <property type="evidence" value="ECO:0007669"/>
    <property type="project" value="InterPro"/>
</dbReference>
<evidence type="ECO:0000313" key="10">
    <source>
        <dbReference type="Proteomes" id="UP000198744"/>
    </source>
</evidence>
<keyword evidence="6" id="KW-0411">Iron-sulfur</keyword>
<evidence type="ECO:0000313" key="9">
    <source>
        <dbReference type="EMBL" id="SEM29617.1"/>
    </source>
</evidence>
<dbReference type="RefSeq" id="WP_093883223.1">
    <property type="nucleotide sequence ID" value="NZ_FOBS01000009.1"/>
</dbReference>
<dbReference type="PANTHER" id="PTHR11228">
    <property type="entry name" value="RADICAL SAM DOMAIN PROTEIN"/>
    <property type="match status" value="1"/>
</dbReference>
<accession>A0A1H7X8W0</accession>
<dbReference type="GO" id="GO:0046872">
    <property type="term" value="F:metal ion binding"/>
    <property type="evidence" value="ECO:0007669"/>
    <property type="project" value="UniProtKB-KW"/>
</dbReference>
<evidence type="ECO:0000256" key="2">
    <source>
        <dbReference type="ARBA" id="ARBA00022485"/>
    </source>
</evidence>
<dbReference type="Gene3D" id="3.20.20.70">
    <property type="entry name" value="Aldolase class I"/>
    <property type="match status" value="1"/>
</dbReference>
<keyword evidence="2" id="KW-0004">4Fe-4S</keyword>
<dbReference type="InterPro" id="IPR034391">
    <property type="entry name" value="AdoMet-like_SPASM_containing"/>
</dbReference>
<protein>
    <submittedName>
        <fullName evidence="9">Radical SAM superfamily enzyme, MoaA/NifB/PqqE/SkfB family</fullName>
    </submittedName>
</protein>